<gene>
    <name evidence="2" type="ORF">KDL01_07915</name>
</gene>
<evidence type="ECO:0000313" key="2">
    <source>
        <dbReference type="EMBL" id="MBR7833186.1"/>
    </source>
</evidence>
<sequence length="341" mass="34895">MDEPQEEAEFLESRADGPRGPFGIRFDAWIGAYSGERWRRPAAFVLVLGLCVGATALAGVGAYRRDLAADRAAAALILRQETIGDPVSLPDAASLGPVGSWSAEPSATAEVDLVNLGPDAVTLLPGDVLRGPGVTAGSLSPGGSGRLSPGQIARLVGTVWVDCRQTPATTSPSPPVTTLLVRARLANSRVGTTPIGLNAGGESVRDQICLRQGEAVVSASFPQSADPAHHTFTLALTARSLADTPLQYTLTLRYAPSAALSQGAKLGGPDPVGSVSGALAPGGTLSGGFVVPVTHCPIALLEENADVDLQLTALDAGKPVLLRADSFDLSTLLAAACGRIR</sequence>
<name>A0A941ISF7_9ACTN</name>
<keyword evidence="3" id="KW-1185">Reference proteome</keyword>
<dbReference type="RefSeq" id="WP_212527710.1">
    <property type="nucleotide sequence ID" value="NZ_JAGSOG010000024.1"/>
</dbReference>
<organism evidence="2 3">
    <name type="scientific">Actinospica durhamensis</name>
    <dbReference type="NCBI Taxonomy" id="1508375"/>
    <lineage>
        <taxon>Bacteria</taxon>
        <taxon>Bacillati</taxon>
        <taxon>Actinomycetota</taxon>
        <taxon>Actinomycetes</taxon>
        <taxon>Catenulisporales</taxon>
        <taxon>Actinospicaceae</taxon>
        <taxon>Actinospica</taxon>
    </lineage>
</organism>
<feature type="transmembrane region" description="Helical" evidence="1">
    <location>
        <begin position="42"/>
        <end position="63"/>
    </location>
</feature>
<proteinExistence type="predicted"/>
<protein>
    <submittedName>
        <fullName evidence="2">Uncharacterized protein</fullName>
    </submittedName>
</protein>
<evidence type="ECO:0000313" key="3">
    <source>
        <dbReference type="Proteomes" id="UP000675781"/>
    </source>
</evidence>
<dbReference type="AlphaFoldDB" id="A0A941ISF7"/>
<dbReference type="Proteomes" id="UP000675781">
    <property type="component" value="Unassembled WGS sequence"/>
</dbReference>
<keyword evidence="1" id="KW-1133">Transmembrane helix</keyword>
<evidence type="ECO:0000256" key="1">
    <source>
        <dbReference type="SAM" id="Phobius"/>
    </source>
</evidence>
<comment type="caution">
    <text evidence="2">The sequence shown here is derived from an EMBL/GenBank/DDBJ whole genome shotgun (WGS) entry which is preliminary data.</text>
</comment>
<keyword evidence="1" id="KW-0472">Membrane</keyword>
<dbReference type="EMBL" id="JAGSOG010000024">
    <property type="protein sequence ID" value="MBR7833186.1"/>
    <property type="molecule type" value="Genomic_DNA"/>
</dbReference>
<keyword evidence="1" id="KW-0812">Transmembrane</keyword>
<reference evidence="2" key="1">
    <citation type="submission" date="2021-04" db="EMBL/GenBank/DDBJ databases">
        <title>Genome based classification of Actinospica acidithermotolerans sp. nov., an actinobacterium isolated from an Indonesian hot spring.</title>
        <authorList>
            <person name="Kusuma A.B."/>
            <person name="Putra K.E."/>
            <person name="Nafisah S."/>
            <person name="Loh J."/>
            <person name="Nouioui I."/>
            <person name="Goodfellow M."/>
        </authorList>
    </citation>
    <scope>NUCLEOTIDE SEQUENCE</scope>
    <source>
        <strain evidence="2">CSCA 57</strain>
    </source>
</reference>
<accession>A0A941ISF7</accession>